<dbReference type="SUPFAM" id="SSF56112">
    <property type="entry name" value="Protein kinase-like (PK-like)"/>
    <property type="match status" value="1"/>
</dbReference>
<dbReference type="GO" id="GO:0005524">
    <property type="term" value="F:ATP binding"/>
    <property type="evidence" value="ECO:0007669"/>
    <property type="project" value="UniProtKB-UniRule"/>
</dbReference>
<evidence type="ECO:0000256" key="1">
    <source>
        <dbReference type="ARBA" id="ARBA00022741"/>
    </source>
</evidence>
<dbReference type="InterPro" id="IPR008271">
    <property type="entry name" value="Ser/Thr_kinase_AS"/>
</dbReference>
<keyword evidence="7" id="KW-1185">Reference proteome</keyword>
<evidence type="ECO:0000256" key="2">
    <source>
        <dbReference type="ARBA" id="ARBA00022840"/>
    </source>
</evidence>
<protein>
    <recommendedName>
        <fullName evidence="5">Protein kinase domain-containing protein</fullName>
    </recommendedName>
</protein>
<dbReference type="InterPro" id="IPR011009">
    <property type="entry name" value="Kinase-like_dom_sf"/>
</dbReference>
<proteinExistence type="predicted"/>
<dbReference type="EMBL" id="OZ035824">
    <property type="protein sequence ID" value="CAL1591514.1"/>
    <property type="molecule type" value="Genomic_DNA"/>
</dbReference>
<dbReference type="PANTHER" id="PTHR24359:SF34">
    <property type="entry name" value="PROTEIN KINASE DOMAIN-CONTAINING PROTEIN"/>
    <property type="match status" value="1"/>
</dbReference>
<evidence type="ECO:0000259" key="5">
    <source>
        <dbReference type="PROSITE" id="PS50011"/>
    </source>
</evidence>
<dbReference type="Proteomes" id="UP001497482">
    <property type="component" value="Chromosome 2"/>
</dbReference>
<organism evidence="6 7">
    <name type="scientific">Knipowitschia caucasica</name>
    <name type="common">Caucasian dwarf goby</name>
    <name type="synonym">Pomatoschistus caucasicus</name>
    <dbReference type="NCBI Taxonomy" id="637954"/>
    <lineage>
        <taxon>Eukaryota</taxon>
        <taxon>Metazoa</taxon>
        <taxon>Chordata</taxon>
        <taxon>Craniata</taxon>
        <taxon>Vertebrata</taxon>
        <taxon>Euteleostomi</taxon>
        <taxon>Actinopterygii</taxon>
        <taxon>Neopterygii</taxon>
        <taxon>Teleostei</taxon>
        <taxon>Neoteleostei</taxon>
        <taxon>Acanthomorphata</taxon>
        <taxon>Gobiaria</taxon>
        <taxon>Gobiiformes</taxon>
        <taxon>Gobioidei</taxon>
        <taxon>Gobiidae</taxon>
        <taxon>Gobiinae</taxon>
        <taxon>Knipowitschia</taxon>
    </lineage>
</organism>
<evidence type="ECO:0000313" key="7">
    <source>
        <dbReference type="Proteomes" id="UP001497482"/>
    </source>
</evidence>
<dbReference type="Pfam" id="PF00069">
    <property type="entry name" value="Pkinase"/>
    <property type="match status" value="2"/>
</dbReference>
<evidence type="ECO:0000256" key="3">
    <source>
        <dbReference type="PROSITE-ProRule" id="PRU10141"/>
    </source>
</evidence>
<dbReference type="PROSITE" id="PS50011">
    <property type="entry name" value="PROTEIN_KINASE_DOM"/>
    <property type="match status" value="1"/>
</dbReference>
<dbReference type="AlphaFoldDB" id="A0AAV2KTK1"/>
<dbReference type="SMART" id="SM00220">
    <property type="entry name" value="S_TKc"/>
    <property type="match status" value="1"/>
</dbReference>
<reference evidence="6 7" key="1">
    <citation type="submission" date="2024-04" db="EMBL/GenBank/DDBJ databases">
        <authorList>
            <person name="Waldvogel A.-M."/>
            <person name="Schoenle A."/>
        </authorList>
    </citation>
    <scope>NUCLEOTIDE SEQUENCE [LARGE SCALE GENOMIC DNA]</scope>
</reference>
<dbReference type="PANTHER" id="PTHR24359">
    <property type="entry name" value="SERINE/THREONINE-PROTEIN KINASE SBK1"/>
    <property type="match status" value="1"/>
</dbReference>
<evidence type="ECO:0000256" key="4">
    <source>
        <dbReference type="SAM" id="MobiDB-lite"/>
    </source>
</evidence>
<feature type="domain" description="Protein kinase" evidence="5">
    <location>
        <begin position="97"/>
        <end position="544"/>
    </location>
</feature>
<gene>
    <name evidence="6" type="ORF">KC01_LOCUS20878</name>
</gene>
<dbReference type="Gene3D" id="1.10.510.10">
    <property type="entry name" value="Transferase(Phosphotransferase) domain 1"/>
    <property type="match status" value="2"/>
</dbReference>
<accession>A0AAV2KTK1</accession>
<dbReference type="PROSITE" id="PS00108">
    <property type="entry name" value="PROTEIN_KINASE_ST"/>
    <property type="match status" value="1"/>
</dbReference>
<feature type="compositionally biased region" description="Basic and acidic residues" evidence="4">
    <location>
        <begin position="16"/>
        <end position="29"/>
    </location>
</feature>
<dbReference type="InterPro" id="IPR017441">
    <property type="entry name" value="Protein_kinase_ATP_BS"/>
</dbReference>
<feature type="region of interest" description="Disordered" evidence="4">
    <location>
        <begin position="1"/>
        <end position="33"/>
    </location>
</feature>
<feature type="binding site" evidence="3">
    <location>
        <position position="126"/>
    </location>
    <ligand>
        <name>ATP</name>
        <dbReference type="ChEBI" id="CHEBI:30616"/>
    </ligand>
</feature>
<evidence type="ECO:0000313" key="6">
    <source>
        <dbReference type="EMBL" id="CAL1591514.1"/>
    </source>
</evidence>
<keyword evidence="2 3" id="KW-0067">ATP-binding</keyword>
<dbReference type="PROSITE" id="PS00107">
    <property type="entry name" value="PROTEIN_KINASE_ATP"/>
    <property type="match status" value="1"/>
</dbReference>
<keyword evidence="1 3" id="KW-0547">Nucleotide-binding</keyword>
<sequence length="558" mass="60593">MSPHTRDQDNTCWSPHTRDHMSPHTRDQDNTCWSPHTREQFRRWSISVGPRLEATAAPHGAGVQSWFFRVQMDSSPVEELMEITAQSLLDLEIHDRFKVVKEIGRGKYGHVLLVTHRCKGTPMALKVMPRASTQLQGFLREYCTCLHLSGHPSIVTLFGIVFKTAEFYCFAQELVTGPDLLNVIQPKVGLCISVPVLPQVGLCISVPVLPQVGLCISVPVLPQVGLCISVPVLPQVGLCISVPVLPQVGLCISVPVLPQVGLCISVPVLPQVGLCISVPVLPQVGLCITVPVLPQVGLCISVPVLPQVGLCISVPVLPQVGLCITVPVLPQVGLCISVPVLPQVGLCITVPVLPQVGLPQPAVKRCAVQISSALEFVHSRGLVHRDVKPENVLLLDAACSRVKLADFGLAQRRGAYIRFVSGTLPYSAPELCARVLRPDGGVAAPPLRVEPALDSWSFGVLLFCITTGLFPWETCCHSDSFYRDWSEWGGGAEGEEGEEGEAAPPLWTRFTPVALQMFRQLLAVDPEQRSGVLQVKAFVQHDWLKQNTPPEQALPTPP</sequence>
<dbReference type="GO" id="GO:0004674">
    <property type="term" value="F:protein serine/threonine kinase activity"/>
    <property type="evidence" value="ECO:0007669"/>
    <property type="project" value="TreeGrafter"/>
</dbReference>
<name>A0AAV2KTK1_KNICA</name>
<dbReference type="InterPro" id="IPR000719">
    <property type="entry name" value="Prot_kinase_dom"/>
</dbReference>